<keyword evidence="2 8" id="KW-0812">Transmembrane</keyword>
<comment type="subcellular location">
    <subcellularLocation>
        <location evidence="1">Mitochondrion inner membrane</location>
        <topology evidence="1">Single-pass membrane protein</topology>
    </subcellularLocation>
</comment>
<dbReference type="GO" id="GO:0005743">
    <property type="term" value="C:mitochondrial inner membrane"/>
    <property type="evidence" value="ECO:0007669"/>
    <property type="project" value="UniProtKB-SubCell"/>
</dbReference>
<dbReference type="KEGG" id="dpa:125502298"/>
<keyword evidence="6 8" id="KW-0472">Membrane</keyword>
<accession>A0AAR5P8S5</accession>
<evidence type="ECO:0000256" key="8">
    <source>
        <dbReference type="SAM" id="Phobius"/>
    </source>
</evidence>
<evidence type="ECO:0000256" key="1">
    <source>
        <dbReference type="ARBA" id="ARBA00004434"/>
    </source>
</evidence>
<keyword evidence="4 8" id="KW-1133">Transmembrane helix</keyword>
<evidence type="ECO:0000256" key="2">
    <source>
        <dbReference type="ARBA" id="ARBA00022692"/>
    </source>
</evidence>
<dbReference type="AlphaFoldDB" id="A0AAR5P8S5"/>
<evidence type="ECO:0000256" key="4">
    <source>
        <dbReference type="ARBA" id="ARBA00022989"/>
    </source>
</evidence>
<keyword evidence="10" id="KW-1185">Reference proteome</keyword>
<organism evidence="9 10">
    <name type="scientific">Dendroctonus ponderosae</name>
    <name type="common">Mountain pine beetle</name>
    <dbReference type="NCBI Taxonomy" id="77166"/>
    <lineage>
        <taxon>Eukaryota</taxon>
        <taxon>Metazoa</taxon>
        <taxon>Ecdysozoa</taxon>
        <taxon>Arthropoda</taxon>
        <taxon>Hexapoda</taxon>
        <taxon>Insecta</taxon>
        <taxon>Pterygota</taxon>
        <taxon>Neoptera</taxon>
        <taxon>Endopterygota</taxon>
        <taxon>Coleoptera</taxon>
        <taxon>Polyphaga</taxon>
        <taxon>Cucujiformia</taxon>
        <taxon>Curculionidae</taxon>
        <taxon>Scolytinae</taxon>
        <taxon>Dendroctonus</taxon>
    </lineage>
</organism>
<dbReference type="PANTHER" id="PTHR28492">
    <property type="entry name" value="HYPOTHETICAL PROTEIN LOC691921"/>
    <property type="match status" value="1"/>
</dbReference>
<reference evidence="10" key="1">
    <citation type="journal article" date="2013" name="Genome Biol.">
        <title>Draft genome of the mountain pine beetle, Dendroctonus ponderosae Hopkins, a major forest pest.</title>
        <authorList>
            <person name="Keeling C.I."/>
            <person name="Yuen M.M."/>
            <person name="Liao N.Y."/>
            <person name="Docking T.R."/>
            <person name="Chan S.K."/>
            <person name="Taylor G.A."/>
            <person name="Palmquist D.L."/>
            <person name="Jackman S.D."/>
            <person name="Nguyen A."/>
            <person name="Li M."/>
            <person name="Henderson H."/>
            <person name="Janes J.K."/>
            <person name="Zhao Y."/>
            <person name="Pandoh P."/>
            <person name="Moore R."/>
            <person name="Sperling F.A."/>
            <person name="Huber D.P."/>
            <person name="Birol I."/>
            <person name="Jones S.J."/>
            <person name="Bohlmann J."/>
        </authorList>
    </citation>
    <scope>NUCLEOTIDE SEQUENCE</scope>
</reference>
<evidence type="ECO:0000313" key="10">
    <source>
        <dbReference type="Proteomes" id="UP000019118"/>
    </source>
</evidence>
<keyword evidence="5" id="KW-0496">Mitochondrion</keyword>
<name>A0AAR5P8S5_DENPD</name>
<dbReference type="GO" id="GO:0034551">
    <property type="term" value="P:mitochondrial respiratory chain complex III assembly"/>
    <property type="evidence" value="ECO:0007669"/>
    <property type="project" value="InterPro"/>
</dbReference>
<evidence type="ECO:0000256" key="3">
    <source>
        <dbReference type="ARBA" id="ARBA00022792"/>
    </source>
</evidence>
<comment type="similarity">
    <text evidence="7">Belongs to the UQCC6 family.</text>
</comment>
<evidence type="ECO:0000256" key="5">
    <source>
        <dbReference type="ARBA" id="ARBA00023128"/>
    </source>
</evidence>
<feature type="transmembrane region" description="Helical" evidence="8">
    <location>
        <begin position="12"/>
        <end position="32"/>
    </location>
</feature>
<evidence type="ECO:0000256" key="6">
    <source>
        <dbReference type="ARBA" id="ARBA00023136"/>
    </source>
</evidence>
<dbReference type="InterPro" id="IPR027858">
    <property type="entry name" value="BRAWNIN"/>
</dbReference>
<sequence>MPAGVSWGKYLKFTTCAILSMLAGSQVVHIYYRPLDDLDKYIEDAKKRAGMS</sequence>
<dbReference type="EnsemblMetazoa" id="XM_019901934.1">
    <property type="protein sequence ID" value="XP_019757493.1"/>
    <property type="gene ID" value="LOC109535900"/>
</dbReference>
<dbReference type="Pfam" id="PF14990">
    <property type="entry name" value="DUF4516"/>
    <property type="match status" value="1"/>
</dbReference>
<evidence type="ECO:0000313" key="9">
    <source>
        <dbReference type="EnsemblMetazoa" id="XP_019757493.1"/>
    </source>
</evidence>
<dbReference type="RefSeq" id="XP_048525570.1">
    <property type="nucleotide sequence ID" value="XM_048669613.1"/>
</dbReference>
<evidence type="ECO:0000256" key="7">
    <source>
        <dbReference type="ARBA" id="ARBA00044944"/>
    </source>
</evidence>
<keyword evidence="3" id="KW-0999">Mitochondrion inner membrane</keyword>
<dbReference type="GeneID" id="125502298"/>
<proteinExistence type="inferred from homology"/>
<protein>
    <submittedName>
        <fullName evidence="9">Uncharacterized protein</fullName>
    </submittedName>
</protein>
<dbReference type="PANTHER" id="PTHR28492:SF1">
    <property type="entry name" value="UBIQUINOL-CYTOCHROME-C REDUCTASE COMPLEX ASSEMBLY FACTOR 6"/>
    <property type="match status" value="1"/>
</dbReference>
<reference evidence="9" key="2">
    <citation type="submission" date="2024-08" db="UniProtKB">
        <authorList>
            <consortium name="EnsemblMetazoa"/>
        </authorList>
    </citation>
    <scope>IDENTIFICATION</scope>
</reference>
<dbReference type="Proteomes" id="UP000019118">
    <property type="component" value="Unassembled WGS sequence"/>
</dbReference>